<dbReference type="AlphaFoldDB" id="A0A2H6K7P6"/>
<keyword evidence="7" id="KW-1185">Reference proteome</keyword>
<evidence type="ECO:0000259" key="5">
    <source>
        <dbReference type="PROSITE" id="PS50056"/>
    </source>
</evidence>
<dbReference type="SMART" id="SM00195">
    <property type="entry name" value="DSPc"/>
    <property type="match status" value="1"/>
</dbReference>
<proteinExistence type="inferred from homology"/>
<dbReference type="Pfam" id="PF00782">
    <property type="entry name" value="DSPc"/>
    <property type="match status" value="1"/>
</dbReference>
<dbReference type="Gene3D" id="3.90.190.10">
    <property type="entry name" value="Protein tyrosine phosphatase superfamily"/>
    <property type="match status" value="1"/>
</dbReference>
<keyword evidence="4" id="KW-0904">Protein phosphatase</keyword>
<dbReference type="PANTHER" id="PTHR45848:SF4">
    <property type="entry name" value="DUAL SPECIFICITY PROTEIN PHOSPHATASE 12"/>
    <property type="match status" value="1"/>
</dbReference>
<comment type="similarity">
    <text evidence="1">Belongs to the protein-tyrosine phosphatase family. Non-receptor class dual specificity subfamily.</text>
</comment>
<reference evidence="6 7" key="1">
    <citation type="journal article" date="2017" name="BMC Genomics">
        <title>Whole-genome assembly of Babesia ovata and comparative genomics between closely related pathogens.</title>
        <authorList>
            <person name="Yamagishi J."/>
            <person name="Asada M."/>
            <person name="Hakimi H."/>
            <person name="Tanaka T.Q."/>
            <person name="Sugimoto C."/>
            <person name="Kawazu S."/>
        </authorList>
    </citation>
    <scope>NUCLEOTIDE SEQUENCE [LARGE SCALE GENOMIC DNA]</scope>
    <source>
        <strain evidence="6 7">Miyake</strain>
    </source>
</reference>
<dbReference type="SUPFAM" id="SSF52799">
    <property type="entry name" value="(Phosphotyrosine protein) phosphatases II"/>
    <property type="match status" value="1"/>
</dbReference>
<dbReference type="GeneID" id="39872791"/>
<evidence type="ECO:0000313" key="6">
    <source>
        <dbReference type="EMBL" id="GBE59021.1"/>
    </source>
</evidence>
<dbReference type="EC" id="3.1.3.48" evidence="2"/>
<protein>
    <recommendedName>
        <fullName evidence="2">protein-tyrosine-phosphatase</fullName>
        <ecNumber evidence="2">3.1.3.48</ecNumber>
    </recommendedName>
</protein>
<evidence type="ECO:0000256" key="1">
    <source>
        <dbReference type="ARBA" id="ARBA00008601"/>
    </source>
</evidence>
<comment type="caution">
    <text evidence="6">The sequence shown here is derived from an EMBL/GenBank/DDBJ whole genome shotgun (WGS) entry which is preliminary data.</text>
</comment>
<dbReference type="InterPro" id="IPR020422">
    <property type="entry name" value="TYR_PHOSPHATASE_DUAL_dom"/>
</dbReference>
<evidence type="ECO:0000313" key="7">
    <source>
        <dbReference type="Proteomes" id="UP000236319"/>
    </source>
</evidence>
<sequence length="385" mass="43804">MLGPSLLSLWHKGRTMSKVVDGLYVGDLYTAHRLFDDVRLPPDRRPANRFEPGSTPDNLLGVISACFDVPEWCNESANCFHQCDDHESAAYSHLIKSPRFDKDYINLHVDRIPHYRANQDSDPDSDEDQSTYVLHMVVRAEDTSNERLFRAFQFAYDFVEAVSTISNGSTFVHCMMGMSRSCSLVCAYLMKKQEATFTSVIKQLKSVHPIASPSAGFSCQLLLYYKHGFEVPNHDVFWGEYRNLLRRIDLDRLEEYEANCRNPNSDEDNGAVYSCVKCRQTLFYGYNVIQHESVGDSHGPDDEPCSSVFVEPMDWMTDVDSQTGKIICKNTRCSSKLGYYCWYGRRCSCGHLQVPAFQIQLSKVDKLVAESRLGGATPIRNEDLL</sequence>
<dbReference type="CDD" id="cd14498">
    <property type="entry name" value="DSP"/>
    <property type="match status" value="1"/>
</dbReference>
<dbReference type="PROSITE" id="PS50056">
    <property type="entry name" value="TYR_PHOSPHATASE_2"/>
    <property type="match status" value="1"/>
</dbReference>
<dbReference type="RefSeq" id="XP_028865264.1">
    <property type="nucleotide sequence ID" value="XM_029009431.1"/>
</dbReference>
<keyword evidence="3" id="KW-0378">Hydrolase</keyword>
<dbReference type="OrthoDB" id="2017893at2759"/>
<dbReference type="EMBL" id="BDSA01000001">
    <property type="protein sequence ID" value="GBE59021.1"/>
    <property type="molecule type" value="Genomic_DNA"/>
</dbReference>
<dbReference type="VEuPathDB" id="PiroplasmaDB:BOVATA_005140"/>
<accession>A0A2H6K7P6</accession>
<gene>
    <name evidence="6" type="ORF">BOVATA_005140</name>
</gene>
<evidence type="ECO:0000256" key="2">
    <source>
        <dbReference type="ARBA" id="ARBA00013064"/>
    </source>
</evidence>
<dbReference type="PANTHER" id="PTHR45848">
    <property type="entry name" value="DUAL SPECIFICITY PROTEIN PHOSPHATASE 12 FAMILY MEMBER"/>
    <property type="match status" value="1"/>
</dbReference>
<evidence type="ECO:0000256" key="3">
    <source>
        <dbReference type="ARBA" id="ARBA00022801"/>
    </source>
</evidence>
<dbReference type="GO" id="GO:0004725">
    <property type="term" value="F:protein tyrosine phosphatase activity"/>
    <property type="evidence" value="ECO:0007669"/>
    <property type="project" value="UniProtKB-EC"/>
</dbReference>
<feature type="domain" description="Tyrosine specific protein phosphatases" evidence="5">
    <location>
        <begin position="156"/>
        <end position="209"/>
    </location>
</feature>
<organism evidence="6 7">
    <name type="scientific">Babesia ovata</name>
    <dbReference type="NCBI Taxonomy" id="189622"/>
    <lineage>
        <taxon>Eukaryota</taxon>
        <taxon>Sar</taxon>
        <taxon>Alveolata</taxon>
        <taxon>Apicomplexa</taxon>
        <taxon>Aconoidasida</taxon>
        <taxon>Piroplasmida</taxon>
        <taxon>Babesiidae</taxon>
        <taxon>Babesia</taxon>
    </lineage>
</organism>
<dbReference type="GO" id="GO:0008138">
    <property type="term" value="F:protein tyrosine/serine/threonine phosphatase activity"/>
    <property type="evidence" value="ECO:0007669"/>
    <property type="project" value="TreeGrafter"/>
</dbReference>
<dbReference type="InterPro" id="IPR000340">
    <property type="entry name" value="Dual-sp_phosphatase_cat-dom"/>
</dbReference>
<evidence type="ECO:0000256" key="4">
    <source>
        <dbReference type="ARBA" id="ARBA00022912"/>
    </source>
</evidence>
<name>A0A2H6K7P6_9APIC</name>
<dbReference type="Proteomes" id="UP000236319">
    <property type="component" value="Unassembled WGS sequence"/>
</dbReference>
<dbReference type="InterPro" id="IPR000387">
    <property type="entry name" value="Tyr_Pase_dom"/>
</dbReference>
<dbReference type="InterPro" id="IPR029021">
    <property type="entry name" value="Prot-tyrosine_phosphatase-like"/>
</dbReference>